<evidence type="ECO:0000313" key="3">
    <source>
        <dbReference type="EMBL" id="CBH96760.1"/>
    </source>
</evidence>
<dbReference type="PANTHER" id="PTHR42788:SF13">
    <property type="entry name" value="ALIPHATIC SULFONATES IMPORT ATP-BINDING PROTEIN SSUB"/>
    <property type="match status" value="1"/>
</dbReference>
<dbReference type="GO" id="GO:0005524">
    <property type="term" value="F:ATP binding"/>
    <property type="evidence" value="ECO:0007669"/>
    <property type="project" value="UniProtKB-KW"/>
</dbReference>
<dbReference type="AlphaFoldDB" id="E6PPA8"/>
<dbReference type="PANTHER" id="PTHR42788">
    <property type="entry name" value="TAURINE IMPORT ATP-BINDING PROTEIN-RELATED"/>
    <property type="match status" value="1"/>
</dbReference>
<proteinExistence type="predicted"/>
<dbReference type="GO" id="GO:0016887">
    <property type="term" value="F:ATP hydrolysis activity"/>
    <property type="evidence" value="ECO:0007669"/>
    <property type="project" value="InterPro"/>
</dbReference>
<dbReference type="InterPro" id="IPR050166">
    <property type="entry name" value="ABC_transporter_ATP-bind"/>
</dbReference>
<dbReference type="Pfam" id="PF00005">
    <property type="entry name" value="ABC_tran"/>
    <property type="match status" value="1"/>
</dbReference>
<dbReference type="EC" id="3.6.3.31" evidence="3"/>
<gene>
    <name evidence="3" type="ORF">CARN2_2476</name>
</gene>
<dbReference type="Gene3D" id="3.40.50.300">
    <property type="entry name" value="P-loop containing nucleotide triphosphate hydrolases"/>
    <property type="match status" value="1"/>
</dbReference>
<keyword evidence="3" id="KW-0378">Hydrolase</keyword>
<evidence type="ECO:0000259" key="2">
    <source>
        <dbReference type="Pfam" id="PF00005"/>
    </source>
</evidence>
<evidence type="ECO:0000256" key="1">
    <source>
        <dbReference type="ARBA" id="ARBA00022448"/>
    </source>
</evidence>
<sequence>MNLRHGEIVCLLGASGSGKTTLLRLVAGLERLDAGRITLAGEVADDAGAQVLQPVDADRKLTHLRR</sequence>
<dbReference type="InterPro" id="IPR003439">
    <property type="entry name" value="ABC_transporter-like_ATP-bd"/>
</dbReference>
<organism evidence="3">
    <name type="scientific">mine drainage metagenome</name>
    <dbReference type="NCBI Taxonomy" id="410659"/>
    <lineage>
        <taxon>unclassified sequences</taxon>
        <taxon>metagenomes</taxon>
        <taxon>ecological metagenomes</taxon>
    </lineage>
</organism>
<keyword evidence="1" id="KW-0813">Transport</keyword>
<feature type="domain" description="ABC transporter" evidence="2">
    <location>
        <begin position="1"/>
        <end position="46"/>
    </location>
</feature>
<name>E6PPA8_9ZZZZ</name>
<keyword evidence="3" id="KW-0067">ATP-binding</keyword>
<reference evidence="3" key="1">
    <citation type="submission" date="2009-10" db="EMBL/GenBank/DDBJ databases">
        <title>Diversity of trophic interactions inside an arsenic-rich microbial ecosystem.</title>
        <authorList>
            <person name="Bertin P.N."/>
            <person name="Heinrich-Salmeron A."/>
            <person name="Pelletier E."/>
            <person name="Goulhen-Chollet F."/>
            <person name="Arsene-Ploetze F."/>
            <person name="Gallien S."/>
            <person name="Calteau A."/>
            <person name="Vallenet D."/>
            <person name="Casiot C."/>
            <person name="Chane-Woon-Ming B."/>
            <person name="Giloteaux L."/>
            <person name="Barakat M."/>
            <person name="Bonnefoy V."/>
            <person name="Bruneel O."/>
            <person name="Chandler M."/>
            <person name="Cleiss J."/>
            <person name="Duran R."/>
            <person name="Elbaz-Poulichet F."/>
            <person name="Fonknechten N."/>
            <person name="Lauga B."/>
            <person name="Mornico D."/>
            <person name="Ortet P."/>
            <person name="Schaeffer C."/>
            <person name="Siguier P."/>
            <person name="Alexander Thil Smith A."/>
            <person name="Van Dorsselaer A."/>
            <person name="Weissenbach J."/>
            <person name="Medigue C."/>
            <person name="Le Paslier D."/>
        </authorList>
    </citation>
    <scope>NUCLEOTIDE SEQUENCE</scope>
</reference>
<protein>
    <submittedName>
        <fullName evidence="3">Spermidine/putrescine import ATP-binding protein potA</fullName>
        <ecNumber evidence="3">3.6.3.31</ecNumber>
    </submittedName>
</protein>
<dbReference type="SUPFAM" id="SSF52540">
    <property type="entry name" value="P-loop containing nucleoside triphosphate hydrolases"/>
    <property type="match status" value="1"/>
</dbReference>
<keyword evidence="3" id="KW-0547">Nucleotide-binding</keyword>
<comment type="caution">
    <text evidence="3">The sequence shown here is derived from an EMBL/GenBank/DDBJ whole genome shotgun (WGS) entry which is preliminary data.</text>
</comment>
<dbReference type="InterPro" id="IPR027417">
    <property type="entry name" value="P-loop_NTPase"/>
</dbReference>
<accession>E6PPA8</accession>
<dbReference type="EMBL" id="CABM01000031">
    <property type="protein sequence ID" value="CBH96760.1"/>
    <property type="molecule type" value="Genomic_DNA"/>
</dbReference>